<sequence>MKQIIVLFVAFVVAVAVALGEESVPELVDSANLATCNACPLNCEANVACPAVNPSKPVFLAHSDCTRYYVCETGRACEMSCPPGLHFNTRVSVCDYPHRACCDATIECVPDTCIPGVTCPPTN</sequence>
<evidence type="ECO:0000256" key="3">
    <source>
        <dbReference type="ARBA" id="ARBA00022737"/>
    </source>
</evidence>
<evidence type="ECO:0000313" key="9">
    <source>
        <dbReference type="Proteomes" id="UP000075886"/>
    </source>
</evidence>
<dbReference type="InterPro" id="IPR002557">
    <property type="entry name" value="Chitin-bd_dom"/>
</dbReference>
<dbReference type="InterPro" id="IPR051940">
    <property type="entry name" value="Chitin_bind-dev_reg"/>
</dbReference>
<dbReference type="EMBL" id="AXCN02001481">
    <property type="status" value="NOT_ANNOTATED_CDS"/>
    <property type="molecule type" value="Genomic_DNA"/>
</dbReference>
<dbReference type="GO" id="GO:0005576">
    <property type="term" value="C:extracellular region"/>
    <property type="evidence" value="ECO:0007669"/>
    <property type="project" value="InterPro"/>
</dbReference>
<keyword evidence="2 6" id="KW-0732">Signal</keyword>
<dbReference type="PROSITE" id="PS50940">
    <property type="entry name" value="CHIT_BIND_II"/>
    <property type="match status" value="1"/>
</dbReference>
<dbReference type="PANTHER" id="PTHR23301:SF0">
    <property type="entry name" value="CHITIN-BINDING TYPE-2 DOMAIN-CONTAINING PROTEIN-RELATED"/>
    <property type="match status" value="1"/>
</dbReference>
<evidence type="ECO:0000256" key="1">
    <source>
        <dbReference type="ARBA" id="ARBA00022669"/>
    </source>
</evidence>
<organism evidence="8 9">
    <name type="scientific">Anopheles farauti</name>
    <dbReference type="NCBI Taxonomy" id="69004"/>
    <lineage>
        <taxon>Eukaryota</taxon>
        <taxon>Metazoa</taxon>
        <taxon>Ecdysozoa</taxon>
        <taxon>Arthropoda</taxon>
        <taxon>Hexapoda</taxon>
        <taxon>Insecta</taxon>
        <taxon>Pterygota</taxon>
        <taxon>Neoptera</taxon>
        <taxon>Endopterygota</taxon>
        <taxon>Diptera</taxon>
        <taxon>Nematocera</taxon>
        <taxon>Culicoidea</taxon>
        <taxon>Culicidae</taxon>
        <taxon>Anophelinae</taxon>
        <taxon>Anopheles</taxon>
    </lineage>
</organism>
<feature type="domain" description="Chitin-binding type-2" evidence="7">
    <location>
        <begin position="46"/>
        <end position="104"/>
    </location>
</feature>
<evidence type="ECO:0000256" key="4">
    <source>
        <dbReference type="ARBA" id="ARBA00023157"/>
    </source>
</evidence>
<dbReference type="Proteomes" id="UP000075886">
    <property type="component" value="Unassembled WGS sequence"/>
</dbReference>
<dbReference type="GO" id="GO:0008061">
    <property type="term" value="F:chitin binding"/>
    <property type="evidence" value="ECO:0007669"/>
    <property type="project" value="UniProtKB-KW"/>
</dbReference>
<evidence type="ECO:0000256" key="2">
    <source>
        <dbReference type="ARBA" id="ARBA00022729"/>
    </source>
</evidence>
<keyword evidence="5" id="KW-0325">Glycoprotein</keyword>
<keyword evidence="9" id="KW-1185">Reference proteome</keyword>
<dbReference type="AlphaFoldDB" id="A0A182QWG2"/>
<name>A0A182QWG2_9DIPT</name>
<accession>A0A182QWG2</accession>
<dbReference type="EnsemblMetazoa" id="AFAF018239-RA">
    <property type="protein sequence ID" value="AFAF018239-PA"/>
    <property type="gene ID" value="AFAF018239"/>
</dbReference>
<reference evidence="8" key="2">
    <citation type="submission" date="2020-05" db="UniProtKB">
        <authorList>
            <consortium name="EnsemblMetazoa"/>
        </authorList>
    </citation>
    <scope>IDENTIFICATION</scope>
    <source>
        <strain evidence="8">FAR1</strain>
    </source>
</reference>
<keyword evidence="4" id="KW-1015">Disulfide bond</keyword>
<dbReference type="SMART" id="SM00494">
    <property type="entry name" value="ChtBD2"/>
    <property type="match status" value="1"/>
</dbReference>
<proteinExistence type="predicted"/>
<dbReference type="InterPro" id="IPR036508">
    <property type="entry name" value="Chitin-bd_dom_sf"/>
</dbReference>
<dbReference type="PANTHER" id="PTHR23301">
    <property type="entry name" value="CHITIN BINDING PERITROPHIN-A"/>
    <property type="match status" value="1"/>
</dbReference>
<feature type="signal peptide" evidence="6">
    <location>
        <begin position="1"/>
        <end position="20"/>
    </location>
</feature>
<feature type="chain" id="PRO_5008133494" description="Chitin-binding type-2 domain-containing protein" evidence="6">
    <location>
        <begin position="21"/>
        <end position="123"/>
    </location>
</feature>
<keyword evidence="1" id="KW-0147">Chitin-binding</keyword>
<evidence type="ECO:0000259" key="7">
    <source>
        <dbReference type="PROSITE" id="PS50940"/>
    </source>
</evidence>
<reference evidence="9" key="1">
    <citation type="submission" date="2014-01" db="EMBL/GenBank/DDBJ databases">
        <title>The Genome Sequence of Anopheles farauti FAR1 (V2).</title>
        <authorList>
            <consortium name="The Broad Institute Genomics Platform"/>
            <person name="Neafsey D.E."/>
            <person name="Besansky N."/>
            <person name="Howell P."/>
            <person name="Walton C."/>
            <person name="Young S.K."/>
            <person name="Zeng Q."/>
            <person name="Gargeya S."/>
            <person name="Fitzgerald M."/>
            <person name="Haas B."/>
            <person name="Abouelleil A."/>
            <person name="Allen A.W."/>
            <person name="Alvarado L."/>
            <person name="Arachchi H.M."/>
            <person name="Berlin A.M."/>
            <person name="Chapman S.B."/>
            <person name="Gainer-Dewar J."/>
            <person name="Goldberg J."/>
            <person name="Griggs A."/>
            <person name="Gujja S."/>
            <person name="Hansen M."/>
            <person name="Howarth C."/>
            <person name="Imamovic A."/>
            <person name="Ireland A."/>
            <person name="Larimer J."/>
            <person name="McCowan C."/>
            <person name="Murphy C."/>
            <person name="Pearson M."/>
            <person name="Poon T.W."/>
            <person name="Priest M."/>
            <person name="Roberts A."/>
            <person name="Saif S."/>
            <person name="Shea T."/>
            <person name="Sisk P."/>
            <person name="Sykes S."/>
            <person name="Wortman J."/>
            <person name="Nusbaum C."/>
            <person name="Birren B."/>
        </authorList>
    </citation>
    <scope>NUCLEOTIDE SEQUENCE [LARGE SCALE GENOMIC DNA]</scope>
    <source>
        <strain evidence="9">FAR1</strain>
    </source>
</reference>
<dbReference type="Gene3D" id="2.170.140.10">
    <property type="entry name" value="Chitin binding domain"/>
    <property type="match status" value="1"/>
</dbReference>
<evidence type="ECO:0000256" key="5">
    <source>
        <dbReference type="ARBA" id="ARBA00023180"/>
    </source>
</evidence>
<dbReference type="VEuPathDB" id="VectorBase:AFAF018239"/>
<evidence type="ECO:0000256" key="6">
    <source>
        <dbReference type="SAM" id="SignalP"/>
    </source>
</evidence>
<protein>
    <recommendedName>
        <fullName evidence="7">Chitin-binding type-2 domain-containing protein</fullName>
    </recommendedName>
</protein>
<dbReference type="SUPFAM" id="SSF57625">
    <property type="entry name" value="Invertebrate chitin-binding proteins"/>
    <property type="match status" value="1"/>
</dbReference>
<keyword evidence="3" id="KW-0677">Repeat</keyword>
<dbReference type="Pfam" id="PF01607">
    <property type="entry name" value="CBM_14"/>
    <property type="match status" value="1"/>
</dbReference>
<evidence type="ECO:0000313" key="8">
    <source>
        <dbReference type="EnsemblMetazoa" id="AFAF018239-PA"/>
    </source>
</evidence>